<feature type="domain" description="ANTAR" evidence="4">
    <location>
        <begin position="290"/>
        <end position="351"/>
    </location>
</feature>
<dbReference type="Pfam" id="PF03861">
    <property type="entry name" value="ANTAR"/>
    <property type="match status" value="1"/>
</dbReference>
<keyword evidence="1" id="KW-0805">Transcription regulation</keyword>
<gene>
    <name evidence="5" type="ORF">GCM10023215_33020</name>
</gene>
<dbReference type="Pfam" id="PF13185">
    <property type="entry name" value="GAF_2"/>
    <property type="match status" value="1"/>
</dbReference>
<evidence type="ECO:0000256" key="2">
    <source>
        <dbReference type="ARBA" id="ARBA00023163"/>
    </source>
</evidence>
<dbReference type="SUPFAM" id="SSF55781">
    <property type="entry name" value="GAF domain-like"/>
    <property type="match status" value="1"/>
</dbReference>
<keyword evidence="2" id="KW-0804">Transcription</keyword>
<name>A0ABP8WPD6_9PSEU</name>
<comment type="caution">
    <text evidence="5">The sequence shown here is derived from an EMBL/GenBank/DDBJ whole genome shotgun (WGS) entry which is preliminary data.</text>
</comment>
<reference evidence="6" key="1">
    <citation type="journal article" date="2019" name="Int. J. Syst. Evol. Microbiol.">
        <title>The Global Catalogue of Microorganisms (GCM) 10K type strain sequencing project: providing services to taxonomists for standard genome sequencing and annotation.</title>
        <authorList>
            <consortium name="The Broad Institute Genomics Platform"/>
            <consortium name="The Broad Institute Genome Sequencing Center for Infectious Disease"/>
            <person name="Wu L."/>
            <person name="Ma J."/>
        </authorList>
    </citation>
    <scope>NUCLEOTIDE SEQUENCE [LARGE SCALE GENOMIC DNA]</scope>
    <source>
        <strain evidence="6">JCM 18055</strain>
    </source>
</reference>
<dbReference type="RefSeq" id="WP_345381419.1">
    <property type="nucleotide sequence ID" value="NZ_BAABIC010000010.1"/>
</dbReference>
<dbReference type="Gene3D" id="1.10.10.10">
    <property type="entry name" value="Winged helix-like DNA-binding domain superfamily/Winged helix DNA-binding domain"/>
    <property type="match status" value="1"/>
</dbReference>
<feature type="region of interest" description="Disordered" evidence="3">
    <location>
        <begin position="104"/>
        <end position="134"/>
    </location>
</feature>
<evidence type="ECO:0000313" key="6">
    <source>
        <dbReference type="Proteomes" id="UP001500325"/>
    </source>
</evidence>
<dbReference type="PROSITE" id="PS50921">
    <property type="entry name" value="ANTAR"/>
    <property type="match status" value="1"/>
</dbReference>
<sequence length="356" mass="36725">MTTDGTGLWADLAHAFDLVEHTLRVLDAELGGVGAADGASVRTGGGSGTIQGSAPEAQENRAVRLAAARFARARSEELCLRHAELVERFAELHDSVARVRRTAEALRRNGPAPDGRAAADGDDTDAADGTDGSGLVGVLEEATRTLLGASDAERACTAVVETTRRAVPAALHVGLLVQSPGPAVRAATDELAGQACALQVRLGEGPGPDALRTGEQVVVQDLGAPEAAARWPGLATPATQLGLRSVAAVPLVSAPRQRRAALVLHAPAPGAFGEPELARARLCAALASVSLAGALQADNLQRALASRDLIGQAKGVLMHTHGIDERAAFEMLRHGSRTTNTKLVEIARHVLADGPR</sequence>
<dbReference type="EMBL" id="BAABIC010000010">
    <property type="protein sequence ID" value="GAA4693206.1"/>
    <property type="molecule type" value="Genomic_DNA"/>
</dbReference>
<evidence type="ECO:0000259" key="4">
    <source>
        <dbReference type="PROSITE" id="PS50921"/>
    </source>
</evidence>
<protein>
    <recommendedName>
        <fullName evidence="4">ANTAR domain-containing protein</fullName>
    </recommendedName>
</protein>
<keyword evidence="6" id="KW-1185">Reference proteome</keyword>
<accession>A0ABP8WPD6</accession>
<dbReference type="Gene3D" id="3.30.450.40">
    <property type="match status" value="1"/>
</dbReference>
<dbReference type="InterPro" id="IPR029016">
    <property type="entry name" value="GAF-like_dom_sf"/>
</dbReference>
<dbReference type="Proteomes" id="UP001500325">
    <property type="component" value="Unassembled WGS sequence"/>
</dbReference>
<dbReference type="InterPro" id="IPR003018">
    <property type="entry name" value="GAF"/>
</dbReference>
<proteinExistence type="predicted"/>
<evidence type="ECO:0000256" key="1">
    <source>
        <dbReference type="ARBA" id="ARBA00023015"/>
    </source>
</evidence>
<feature type="region of interest" description="Disordered" evidence="3">
    <location>
        <begin position="39"/>
        <end position="58"/>
    </location>
</feature>
<organism evidence="5 6">
    <name type="scientific">Pseudonocardia yuanmonensis</name>
    <dbReference type="NCBI Taxonomy" id="1095914"/>
    <lineage>
        <taxon>Bacteria</taxon>
        <taxon>Bacillati</taxon>
        <taxon>Actinomycetota</taxon>
        <taxon>Actinomycetes</taxon>
        <taxon>Pseudonocardiales</taxon>
        <taxon>Pseudonocardiaceae</taxon>
        <taxon>Pseudonocardia</taxon>
    </lineage>
</organism>
<dbReference type="InterPro" id="IPR005561">
    <property type="entry name" value="ANTAR"/>
</dbReference>
<evidence type="ECO:0000256" key="3">
    <source>
        <dbReference type="SAM" id="MobiDB-lite"/>
    </source>
</evidence>
<dbReference type="InterPro" id="IPR036388">
    <property type="entry name" value="WH-like_DNA-bd_sf"/>
</dbReference>
<dbReference type="SMART" id="SM01012">
    <property type="entry name" value="ANTAR"/>
    <property type="match status" value="1"/>
</dbReference>
<evidence type="ECO:0000313" key="5">
    <source>
        <dbReference type="EMBL" id="GAA4693206.1"/>
    </source>
</evidence>